<dbReference type="Pfam" id="PF14341">
    <property type="entry name" value="PilX_N"/>
    <property type="match status" value="1"/>
</dbReference>
<sequence>MKPTLRTSPKSRQDGAATLVVVMVLFLVMALLAAYANRSLMFEQRISGSYYRASMAQEMAEGGIEWTVAMLNGTAIDDSCAAVSTGGTRFVDKYLNVSAVDRATNSKLSSTTDIVADCARTSTGLVCRCPASGGRVTQPSTASTGTLIPSVGIALGTDPATPSATRYGNFQLAAKGCSDSSVDTCVTGGVQTRSAQAVAMSEQKASVGFIAAVPSSPAAPLTVKGTLTTTGAGGLGLHNNDPKSGGVLVVSGGAIAPLDDTRMDSVPGTPLSQAQLFNDSALQDLVAAGAAGDKKFFRTFMGMVPSRYKDHPAARTVTCAGGAGCETELVNAYAAGKRIVWVEGPMAISSNVVIGTVMAPMLIIVNGAVTINGPMQLNGMLVVLGQLDWTNNAAGLSQVNGMVVVQGNMNTTGRMDIVYQQSVASELRNRLGSYARISGGWIDGNTF</sequence>
<keyword evidence="1" id="KW-0812">Transmembrane</keyword>
<protein>
    <submittedName>
        <fullName evidence="3">Tfp pilus assembly protein PilX</fullName>
    </submittedName>
</protein>
<evidence type="ECO:0000256" key="1">
    <source>
        <dbReference type="SAM" id="Phobius"/>
    </source>
</evidence>
<dbReference type="RefSeq" id="WP_310259267.1">
    <property type="nucleotide sequence ID" value="NZ_JAVDXU010000001.1"/>
</dbReference>
<proteinExistence type="predicted"/>
<dbReference type="Proteomes" id="UP001180453">
    <property type="component" value="Unassembled WGS sequence"/>
</dbReference>
<evidence type="ECO:0000313" key="4">
    <source>
        <dbReference type="Proteomes" id="UP001180453"/>
    </source>
</evidence>
<dbReference type="EMBL" id="JAVDXU010000001">
    <property type="protein sequence ID" value="MDR7267475.1"/>
    <property type="molecule type" value="Genomic_DNA"/>
</dbReference>
<comment type="caution">
    <text evidence="3">The sequence shown here is derived from an EMBL/GenBank/DDBJ whole genome shotgun (WGS) entry which is preliminary data.</text>
</comment>
<keyword evidence="4" id="KW-1185">Reference proteome</keyword>
<evidence type="ECO:0000259" key="2">
    <source>
        <dbReference type="Pfam" id="PF14341"/>
    </source>
</evidence>
<gene>
    <name evidence="3" type="ORF">J2X20_000104</name>
</gene>
<keyword evidence="1" id="KW-1133">Transmembrane helix</keyword>
<accession>A0ABU1YF37</accession>
<name>A0ABU1YF37_ROSSA</name>
<reference evidence="3 4" key="1">
    <citation type="submission" date="2023-07" db="EMBL/GenBank/DDBJ databases">
        <title>Sorghum-associated microbial communities from plants grown in Nebraska, USA.</title>
        <authorList>
            <person name="Schachtman D."/>
        </authorList>
    </citation>
    <scope>NUCLEOTIDE SEQUENCE [LARGE SCALE GENOMIC DNA]</scope>
    <source>
        <strain evidence="3 4">BE314</strain>
    </source>
</reference>
<feature type="domain" description="Type 4 fimbrial biogenesis protein PilX N-terminal" evidence="2">
    <location>
        <begin position="15"/>
        <end position="65"/>
    </location>
</feature>
<organism evidence="3 4">
    <name type="scientific">Roseateles saccharophilus</name>
    <name type="common">Pseudomonas saccharophila</name>
    <dbReference type="NCBI Taxonomy" id="304"/>
    <lineage>
        <taxon>Bacteria</taxon>
        <taxon>Pseudomonadati</taxon>
        <taxon>Pseudomonadota</taxon>
        <taxon>Betaproteobacteria</taxon>
        <taxon>Burkholderiales</taxon>
        <taxon>Sphaerotilaceae</taxon>
        <taxon>Roseateles</taxon>
    </lineage>
</organism>
<evidence type="ECO:0000313" key="3">
    <source>
        <dbReference type="EMBL" id="MDR7267475.1"/>
    </source>
</evidence>
<dbReference type="InterPro" id="IPR025746">
    <property type="entry name" value="PilX_N_dom"/>
</dbReference>
<keyword evidence="1" id="KW-0472">Membrane</keyword>
<feature type="transmembrane region" description="Helical" evidence="1">
    <location>
        <begin position="15"/>
        <end position="36"/>
    </location>
</feature>